<keyword evidence="3" id="KW-1185">Reference proteome</keyword>
<evidence type="ECO:0000313" key="3">
    <source>
        <dbReference type="Proteomes" id="UP001329430"/>
    </source>
</evidence>
<protein>
    <recommendedName>
        <fullName evidence="4">Reverse transcriptase domain-containing protein</fullName>
    </recommendedName>
</protein>
<dbReference type="Proteomes" id="UP001329430">
    <property type="component" value="Chromosome 3"/>
</dbReference>
<proteinExistence type="predicted"/>
<name>A0AAN7VDP8_9COLE</name>
<reference evidence="2 3" key="1">
    <citation type="journal article" date="2024" name="Insects">
        <title>An Improved Chromosome-Level Genome Assembly of the Firefly Pyrocoelia pectoralis.</title>
        <authorList>
            <person name="Fu X."/>
            <person name="Meyer-Rochow V.B."/>
            <person name="Ballantyne L."/>
            <person name="Zhu X."/>
        </authorList>
    </citation>
    <scope>NUCLEOTIDE SEQUENCE [LARGE SCALE GENOMIC DNA]</scope>
    <source>
        <strain evidence="2">XCY_ONT2</strain>
    </source>
</reference>
<feature type="region of interest" description="Disordered" evidence="1">
    <location>
        <begin position="142"/>
        <end position="175"/>
    </location>
</feature>
<organism evidence="2 3">
    <name type="scientific">Pyrocoelia pectoralis</name>
    <dbReference type="NCBI Taxonomy" id="417401"/>
    <lineage>
        <taxon>Eukaryota</taxon>
        <taxon>Metazoa</taxon>
        <taxon>Ecdysozoa</taxon>
        <taxon>Arthropoda</taxon>
        <taxon>Hexapoda</taxon>
        <taxon>Insecta</taxon>
        <taxon>Pterygota</taxon>
        <taxon>Neoptera</taxon>
        <taxon>Endopterygota</taxon>
        <taxon>Coleoptera</taxon>
        <taxon>Polyphaga</taxon>
        <taxon>Elateriformia</taxon>
        <taxon>Elateroidea</taxon>
        <taxon>Lampyridae</taxon>
        <taxon>Lampyrinae</taxon>
        <taxon>Pyrocoelia</taxon>
    </lineage>
</organism>
<evidence type="ECO:0000256" key="1">
    <source>
        <dbReference type="SAM" id="MobiDB-lite"/>
    </source>
</evidence>
<evidence type="ECO:0000313" key="2">
    <source>
        <dbReference type="EMBL" id="KAK5646720.1"/>
    </source>
</evidence>
<dbReference type="AlphaFoldDB" id="A0AAN7VDP8"/>
<accession>A0AAN7VDP8</accession>
<gene>
    <name evidence="2" type="ORF">RI129_005184</name>
</gene>
<feature type="compositionally biased region" description="Polar residues" evidence="1">
    <location>
        <begin position="166"/>
        <end position="175"/>
    </location>
</feature>
<dbReference type="EMBL" id="JAVRBK010000003">
    <property type="protein sequence ID" value="KAK5646720.1"/>
    <property type="molecule type" value="Genomic_DNA"/>
</dbReference>
<sequence length="175" mass="20799">MDEIIKKVRDLKGYKMGDRNVTILCYGHDAVLVAENKDDLQRLCRLNCTAKSFNYQHPKQNNLHIHDKTYNAETRVDTSKTNRILETSEIKVLRRMTGRHYGNRESSEDIRRTCKVENINEWVLHREHEWNEHITRMDEQRTVKAARDMSPIGRRSIGRPRKRWSDNLNANEREA</sequence>
<evidence type="ECO:0008006" key="4">
    <source>
        <dbReference type="Google" id="ProtNLM"/>
    </source>
</evidence>
<comment type="caution">
    <text evidence="2">The sequence shown here is derived from an EMBL/GenBank/DDBJ whole genome shotgun (WGS) entry which is preliminary data.</text>
</comment>